<dbReference type="RefSeq" id="WP_116725404.1">
    <property type="nucleotide sequence ID" value="NZ_QCZI01000014.1"/>
</dbReference>
<comment type="caution">
    <text evidence="1">The sequence shown here is derived from an EMBL/GenBank/DDBJ whole genome shotgun (WGS) entry which is preliminary data.</text>
</comment>
<dbReference type="AlphaFoldDB" id="A0A2U1JH35"/>
<accession>A0A2U1JH35</accession>
<organism evidence="1 2">
    <name type="scientific">Flavobacterium psychrotolerans</name>
    <dbReference type="NCBI Taxonomy" id="2169410"/>
    <lineage>
        <taxon>Bacteria</taxon>
        <taxon>Pseudomonadati</taxon>
        <taxon>Bacteroidota</taxon>
        <taxon>Flavobacteriia</taxon>
        <taxon>Flavobacteriales</taxon>
        <taxon>Flavobacteriaceae</taxon>
        <taxon>Flavobacterium</taxon>
    </lineage>
</organism>
<dbReference type="EMBL" id="QCZI01000014">
    <property type="protein sequence ID" value="PWA04427.1"/>
    <property type="molecule type" value="Genomic_DNA"/>
</dbReference>
<dbReference type="InterPro" id="IPR021272">
    <property type="entry name" value="DUF2851"/>
</dbReference>
<sequence length="435" mass="50610">MKEDFLHYLWKFKKFDTANLTTSNGEAVTILNGGQYLQLAGPDFFNAQLTIANQKWAGNVEIHIKSSDWYVHHHERDEAYENVILHVVWEHDTEIFRKNNTEIPVLELKNYVSKETLDNYQSLMTPKSWIFCEKQLGSIDAFMLSNWQERLFFERLERKSKHIEELLAQTNHDWEAVLFCLLAKNFGLNTNGELFLKIAQSIPFTIVRKESFEIENLEALLFGMAGLLNGEKEDSYFKDLVSRFDYMSHKYQLEKSVFEPVQFFKHRPDNFPTIRLSQLASVYHSKQNLFSKVIEANSVQEIHAVFRVSVSNYWQTHYLFDKESSKKKKSLSASFIDLIIINTIVPVQFAYSKSQGKEISEHLIALLQDVTPESNGIIQKFDAFGIKSKNAFETQSVLQLKSEYCNKSKCLECAIGMELLKNNQYISEEDNQIIL</sequence>
<dbReference type="Pfam" id="PF11013">
    <property type="entry name" value="DUF2851"/>
    <property type="match status" value="1"/>
</dbReference>
<dbReference type="Proteomes" id="UP000245449">
    <property type="component" value="Unassembled WGS sequence"/>
</dbReference>
<gene>
    <name evidence="1" type="ORF">DB895_10930</name>
</gene>
<protein>
    <submittedName>
        <fullName evidence="1">DUF2851 domain-containing protein</fullName>
    </submittedName>
</protein>
<keyword evidence="2" id="KW-1185">Reference proteome</keyword>
<proteinExistence type="predicted"/>
<evidence type="ECO:0000313" key="2">
    <source>
        <dbReference type="Proteomes" id="UP000245449"/>
    </source>
</evidence>
<evidence type="ECO:0000313" key="1">
    <source>
        <dbReference type="EMBL" id="PWA04427.1"/>
    </source>
</evidence>
<reference evidence="1 2" key="1">
    <citation type="submission" date="2018-04" db="EMBL/GenBank/DDBJ databases">
        <title>Flavobacterium sp. nov., isolated from glacier ice.</title>
        <authorList>
            <person name="Liu Q."/>
            <person name="Xin Y.-H."/>
        </authorList>
    </citation>
    <scope>NUCLEOTIDE SEQUENCE [LARGE SCALE GENOMIC DNA]</scope>
    <source>
        <strain evidence="1 2">RB1R5</strain>
    </source>
</reference>
<dbReference type="OrthoDB" id="1005072at2"/>
<name>A0A2U1JH35_9FLAO</name>